<organism evidence="1 2">
    <name type="scientific">Candidatus Kaiserbacteria bacterium RIFCSPLOWO2_12_FULL_45_26</name>
    <dbReference type="NCBI Taxonomy" id="1798525"/>
    <lineage>
        <taxon>Bacteria</taxon>
        <taxon>Candidatus Kaiseribacteriota</taxon>
    </lineage>
</organism>
<dbReference type="STRING" id="1798525.A3G90_03240"/>
<name>A0A1F6FGS0_9BACT</name>
<dbReference type="Proteomes" id="UP000177325">
    <property type="component" value="Unassembled WGS sequence"/>
</dbReference>
<dbReference type="EMBL" id="MFMM01000001">
    <property type="protein sequence ID" value="OGG85050.1"/>
    <property type="molecule type" value="Genomic_DNA"/>
</dbReference>
<reference evidence="1 2" key="1">
    <citation type="journal article" date="2016" name="Nat. Commun.">
        <title>Thousands of microbial genomes shed light on interconnected biogeochemical processes in an aquifer system.</title>
        <authorList>
            <person name="Anantharaman K."/>
            <person name="Brown C.T."/>
            <person name="Hug L.A."/>
            <person name="Sharon I."/>
            <person name="Castelle C.J."/>
            <person name="Probst A.J."/>
            <person name="Thomas B.C."/>
            <person name="Singh A."/>
            <person name="Wilkins M.J."/>
            <person name="Karaoz U."/>
            <person name="Brodie E.L."/>
            <person name="Williams K.H."/>
            <person name="Hubbard S.S."/>
            <person name="Banfield J.F."/>
        </authorList>
    </citation>
    <scope>NUCLEOTIDE SEQUENCE [LARGE SCALE GENOMIC DNA]</scope>
</reference>
<dbReference type="AlphaFoldDB" id="A0A1F6FGS0"/>
<comment type="caution">
    <text evidence="1">The sequence shown here is derived from an EMBL/GenBank/DDBJ whole genome shotgun (WGS) entry which is preliminary data.</text>
</comment>
<protein>
    <submittedName>
        <fullName evidence="1">Uncharacterized protein</fullName>
    </submittedName>
</protein>
<evidence type="ECO:0000313" key="2">
    <source>
        <dbReference type="Proteomes" id="UP000177325"/>
    </source>
</evidence>
<sequence length="114" mass="12665">MNLNDILVLIFVSIVFTACGEKTEGYTLSTGTIVQVKPQGDHRYKVVNFDKLTHGEIIEFYFVISGGCVIRQKTEESPGMFGWLTKSQVIERDCAVPTLSHPVTKGDNHAHSSH</sequence>
<proteinExistence type="predicted"/>
<gene>
    <name evidence="1" type="ORF">A3G90_03240</name>
</gene>
<accession>A0A1F6FGS0</accession>
<evidence type="ECO:0000313" key="1">
    <source>
        <dbReference type="EMBL" id="OGG85050.1"/>
    </source>
</evidence>